<evidence type="ECO:0000313" key="10">
    <source>
        <dbReference type="Proteomes" id="UP000001640"/>
    </source>
</evidence>
<dbReference type="Gene3D" id="2.30.29.30">
    <property type="entry name" value="Pleckstrin-homology domain (PH domain)/Phosphotyrosine-binding domain (PTB)"/>
    <property type="match status" value="1"/>
</dbReference>
<reference evidence="9 10" key="1">
    <citation type="journal article" date="2011" name="Proc. Natl. Acad. Sci. U.S.A.">
        <title>Evolutionary erosion of yeast sex chromosomes by mating-type switching accidents.</title>
        <authorList>
            <person name="Gordon J.L."/>
            <person name="Armisen D."/>
            <person name="Proux-Wera E."/>
            <person name="Oheigeartaigh S.S."/>
            <person name="Byrne K.P."/>
            <person name="Wolfe K.H."/>
        </authorList>
    </citation>
    <scope>NUCLEOTIDE SEQUENCE [LARGE SCALE GENOMIC DNA]</scope>
    <source>
        <strain evidence="10">ATCC 76901 / BCRC 22586 / CBS 4309 / NBRC 1992 / NRRL Y-12630</strain>
    </source>
</reference>
<dbReference type="OrthoDB" id="10070851at2759"/>
<feature type="domain" description="VASt" evidence="8">
    <location>
        <begin position="775"/>
        <end position="980"/>
    </location>
</feature>
<dbReference type="PROSITE" id="PS51778">
    <property type="entry name" value="VAST"/>
    <property type="match status" value="1"/>
</dbReference>
<evidence type="ECO:0000256" key="1">
    <source>
        <dbReference type="ARBA" id="ARBA00004586"/>
    </source>
</evidence>
<evidence type="ECO:0000259" key="7">
    <source>
        <dbReference type="PROSITE" id="PS50003"/>
    </source>
</evidence>
<keyword evidence="3 6" id="KW-1133">Transmembrane helix</keyword>
<dbReference type="FunCoup" id="G0V594">
    <property type="interactions" value="23"/>
</dbReference>
<keyword evidence="4 6" id="KW-0472">Membrane</keyword>
<dbReference type="GO" id="GO:0003712">
    <property type="term" value="F:transcription coregulator activity"/>
    <property type="evidence" value="ECO:0007669"/>
    <property type="project" value="EnsemblFungi"/>
</dbReference>
<feature type="transmembrane region" description="Helical" evidence="6">
    <location>
        <begin position="1038"/>
        <end position="1058"/>
    </location>
</feature>
<evidence type="ECO:0000259" key="8">
    <source>
        <dbReference type="PROSITE" id="PS51778"/>
    </source>
</evidence>
<evidence type="ECO:0000313" key="9">
    <source>
        <dbReference type="EMBL" id="CCC66630.1"/>
    </source>
</evidence>
<proteinExistence type="predicted"/>
<dbReference type="AlphaFoldDB" id="G0V594"/>
<evidence type="ECO:0000256" key="4">
    <source>
        <dbReference type="ARBA" id="ARBA00023136"/>
    </source>
</evidence>
<dbReference type="SMART" id="SM00233">
    <property type="entry name" value="PH"/>
    <property type="match status" value="1"/>
</dbReference>
<dbReference type="GO" id="GO:0045944">
    <property type="term" value="P:positive regulation of transcription by RNA polymerase II"/>
    <property type="evidence" value="ECO:0007669"/>
    <property type="project" value="EnsemblFungi"/>
</dbReference>
<dbReference type="Gene3D" id="1.20.1270.60">
    <property type="entry name" value="Arfaptin homology (AH) domain/BAR domain"/>
    <property type="match status" value="1"/>
</dbReference>
<evidence type="ECO:0000256" key="5">
    <source>
        <dbReference type="ARBA" id="ARBA00037847"/>
    </source>
</evidence>
<dbReference type="InterPro" id="IPR001849">
    <property type="entry name" value="PH_domain"/>
</dbReference>
<gene>
    <name evidence="9" type="primary">NCAS0A00700</name>
    <name evidence="9" type="ordered locus">NCAS_0A00700</name>
</gene>
<accession>G0V594</accession>
<dbReference type="EMBL" id="HE576752">
    <property type="protein sequence ID" value="CCC66630.1"/>
    <property type="molecule type" value="Genomic_DNA"/>
</dbReference>
<organism evidence="9 10">
    <name type="scientific">Naumovozyma castellii</name>
    <name type="common">Yeast</name>
    <name type="synonym">Saccharomyces castellii</name>
    <dbReference type="NCBI Taxonomy" id="27288"/>
    <lineage>
        <taxon>Eukaryota</taxon>
        <taxon>Fungi</taxon>
        <taxon>Dikarya</taxon>
        <taxon>Ascomycota</taxon>
        <taxon>Saccharomycotina</taxon>
        <taxon>Saccharomycetes</taxon>
        <taxon>Saccharomycetales</taxon>
        <taxon>Saccharomycetaceae</taxon>
        <taxon>Naumovozyma</taxon>
    </lineage>
</organism>
<dbReference type="GO" id="GO:0032541">
    <property type="term" value="C:cortical endoplasmic reticulum"/>
    <property type="evidence" value="ECO:0007669"/>
    <property type="project" value="EnsemblFungi"/>
</dbReference>
<dbReference type="InterPro" id="IPR039463">
    <property type="entry name" value="Sip3/Lam1_BAR"/>
</dbReference>
<reference key="2">
    <citation type="submission" date="2011-08" db="EMBL/GenBank/DDBJ databases">
        <title>Genome sequence of Naumovozyma castellii.</title>
        <authorList>
            <person name="Gordon J.L."/>
            <person name="Armisen D."/>
            <person name="Proux-Wera E."/>
            <person name="OhEigeartaigh S.S."/>
            <person name="Byrne K.P."/>
            <person name="Wolfe K.H."/>
        </authorList>
    </citation>
    <scope>NUCLEOTIDE SEQUENCE</scope>
    <source>
        <strain>Type strain:CBS 4309</strain>
    </source>
</reference>
<keyword evidence="10" id="KW-1185">Reference proteome</keyword>
<dbReference type="InterPro" id="IPR027267">
    <property type="entry name" value="AH/BAR_dom_sf"/>
</dbReference>
<evidence type="ECO:0000256" key="6">
    <source>
        <dbReference type="SAM" id="Phobius"/>
    </source>
</evidence>
<dbReference type="InterPro" id="IPR011993">
    <property type="entry name" value="PH-like_dom_sf"/>
</dbReference>
<dbReference type="PANTHER" id="PTHR14248">
    <property type="entry name" value="CYCLIN Y, ISOFORM A"/>
    <property type="match status" value="1"/>
</dbReference>
<dbReference type="Proteomes" id="UP000001640">
    <property type="component" value="Chromosome 1"/>
</dbReference>
<dbReference type="InterPro" id="IPR042067">
    <property type="entry name" value="Sip3_PH"/>
</dbReference>
<dbReference type="GO" id="GO:0005789">
    <property type="term" value="C:endoplasmic reticulum membrane"/>
    <property type="evidence" value="ECO:0007669"/>
    <property type="project" value="UniProtKB-SubCell"/>
</dbReference>
<dbReference type="GO" id="GO:0032366">
    <property type="term" value="P:intracellular sterol transport"/>
    <property type="evidence" value="ECO:0007669"/>
    <property type="project" value="EnsemblFungi"/>
</dbReference>
<dbReference type="Pfam" id="PF00169">
    <property type="entry name" value="PH"/>
    <property type="match status" value="1"/>
</dbReference>
<dbReference type="HOGENOM" id="CLU_001720_0_0_1"/>
<protein>
    <submittedName>
        <fullName evidence="9">Uncharacterized protein</fullName>
    </submittedName>
</protein>
<keyword evidence="2 6" id="KW-0812">Transmembrane</keyword>
<dbReference type="KEGG" id="ncs:NCAS_0A00700"/>
<dbReference type="eggNOG" id="ENOG502QU87">
    <property type="taxonomic scope" value="Eukaryota"/>
</dbReference>
<dbReference type="InterPro" id="IPR031968">
    <property type="entry name" value="VASt"/>
</dbReference>
<feature type="domain" description="PH" evidence="7">
    <location>
        <begin position="310"/>
        <end position="424"/>
    </location>
</feature>
<comment type="subcellular location">
    <subcellularLocation>
        <location evidence="5">Endomembrane system</location>
        <topology evidence="5">Single-pass membrane protein</topology>
    </subcellularLocation>
    <subcellularLocation>
        <location evidence="1">Endoplasmic reticulum membrane</location>
    </subcellularLocation>
</comment>
<dbReference type="PROSITE" id="PS50003">
    <property type="entry name" value="PH_DOMAIN"/>
    <property type="match status" value="1"/>
</dbReference>
<evidence type="ECO:0000256" key="3">
    <source>
        <dbReference type="ARBA" id="ARBA00022989"/>
    </source>
</evidence>
<dbReference type="SUPFAM" id="SSF50729">
    <property type="entry name" value="PH domain-like"/>
    <property type="match status" value="1"/>
</dbReference>
<feature type="transmembrane region" description="Helical" evidence="6">
    <location>
        <begin position="1070"/>
        <end position="1094"/>
    </location>
</feature>
<dbReference type="STRING" id="1064592.G0V594"/>
<dbReference type="RefSeq" id="XP_003673021.1">
    <property type="nucleotide sequence ID" value="XM_003672973.1"/>
</dbReference>
<dbReference type="SUPFAM" id="SSF103657">
    <property type="entry name" value="BAR/IMD domain-like"/>
    <property type="match status" value="1"/>
</dbReference>
<dbReference type="CDD" id="cd13280">
    <property type="entry name" value="PH_SIP3"/>
    <property type="match status" value="1"/>
</dbReference>
<dbReference type="GeneID" id="96900119"/>
<evidence type="ECO:0000256" key="2">
    <source>
        <dbReference type="ARBA" id="ARBA00022692"/>
    </source>
</evidence>
<sequence length="1234" mass="143398">MTEGSDGNKPRQLRLISVTFKEASLDSPSFRASVNFFQTRVELFEDWIEKTTDFYDHKYKASFEDFQRAKETLLSQLLPSPVMVSNGFVANQTLTPLLIDSFNKDYMEFSTRIMKIVLGDDISHSANLLELMTIAIEPYRNKRKNFEYYQGKFDSTLATYQSVNVTASNVDPQTIRNDVMQLFEIHKSYLQASLDLISAISLMQLELDRFLMESMSLLKEKSLFTFKESGKVIDLVPSLNEHLDDYSLWVQNSIAGAKALDSDIQHARKQIFEYTLKQITPSNNIEDYNVKSIRSANIINAAKLKTPTSSPDKAGWLFMKTQVGKPGRTIWVRRWCFLSNSVFGLFLLSPSKTYVEETDKFGVLLTNVRYAPDEERKFCFEVRILRNKAIESNGHPAKDISLVFQSDSLSELKSWLTVFESAKKYALSLDSKFFQHEMAFKRFSPKFYEFASSTTTSIDQQITTFDQNSTSLTESLDYSFSEYEILSLTNMKLFKFQMVMTPICTKMTQLAILSNHFTKGSWFPNAILANVWGVTNWSEYSVFHDTNKSNPPLILHKSQKALNAMTSTVYPSYYPNDLKITDLQFKNLFFSIDQKLAAQVNEFVLYKFDTFWNPNKRQRFFSTCFITNEHLYYYMNSMGFICLNRLKLGDIVSVEADKSSKNLIKMFDIHGIQIRSYILFTDRRVVVTKIQYLLENNASESPAGIETILKRFAKIDKELQETKLLERIAQEKGNSTPNNESMASNLNKTALETSFWNIDAPTNELITRLKNIEKEFTVTYKHDYDIPAKGLMHILFGDRSEAFPRCLFLADKTSKKNLCWGWKQEKIDENTTQLARTIQFELNKTDSFISDKKFHRNGETEVLKVKQRVVKMLENRYYEIDLDPIIIKVPFCHLLKVTSKYIITETHNTENLKTTNIDLPTKGSMLHLYYKIEFITSKDGKTLTNINMFEKFQKSWVLQFVSSEYLLIRKVIRFYLERIGKHGKVIKAIKICGLLGVSENAEDELKKRDNPEEKIIKKAPYDVRYSCLILVKIFIKLLIYRFMNTLFISIRLVIGVLIQVYLKVKDINRILFLGLVISALFNIFLSGKSVASYWSVRRAENIFEDFMQGAHKGTMQRAISIKDLDLLTNSLATENDNLAFKKFNEEDEARDEQYRETRQELALRRNELLVELRILQNMEREVVQGDYRKFLLQEIDSCTVVKREMNDVWTNDTLLQNYCHSCSSEFDRLKQLLL</sequence>
<dbReference type="InterPro" id="IPR004148">
    <property type="entry name" value="BAR_dom"/>
</dbReference>
<dbReference type="Pfam" id="PF16016">
    <property type="entry name" value="VASt"/>
    <property type="match status" value="1"/>
</dbReference>
<name>G0V594_NAUCA</name>
<dbReference type="InParanoid" id="G0V594"/>
<dbReference type="CDD" id="cd07609">
    <property type="entry name" value="BAR_SIP3_fungi"/>
    <property type="match status" value="1"/>
</dbReference>
<dbReference type="Pfam" id="PF16746">
    <property type="entry name" value="BAR_3"/>
    <property type="match status" value="1"/>
</dbReference>
<dbReference type="OMA" id="TKVEWLW"/>